<keyword evidence="3" id="KW-1185">Reference proteome</keyword>
<feature type="region of interest" description="Disordered" evidence="1">
    <location>
        <begin position="1"/>
        <end position="24"/>
    </location>
</feature>
<dbReference type="STRING" id="665118.SAMN02983003_2089"/>
<evidence type="ECO:0000313" key="3">
    <source>
        <dbReference type="Proteomes" id="UP000183447"/>
    </source>
</evidence>
<sequence>MNRASPEPSLSSLADADDTTGPGIRIARERHWRLLPEERQHLILDGRWPEHDLDHAGSAALFSASERRRHR</sequence>
<dbReference type="EMBL" id="FPKU01000002">
    <property type="protein sequence ID" value="SFZ84570.1"/>
    <property type="molecule type" value="Genomic_DNA"/>
</dbReference>
<dbReference type="RefSeq" id="WP_143145760.1">
    <property type="nucleotide sequence ID" value="NZ_FPKU01000002.1"/>
</dbReference>
<dbReference type="OrthoDB" id="8542432at2"/>
<protein>
    <submittedName>
        <fullName evidence="2">Uncharacterized protein</fullName>
    </submittedName>
</protein>
<reference evidence="2 3" key="1">
    <citation type="submission" date="2016-11" db="EMBL/GenBank/DDBJ databases">
        <authorList>
            <person name="Jaros S."/>
            <person name="Januszkiewicz K."/>
            <person name="Wedrychowicz H."/>
        </authorList>
    </citation>
    <scope>NUCLEOTIDE SEQUENCE [LARGE SCALE GENOMIC DNA]</scope>
    <source>
        <strain evidence="2 3">ATCC 23634</strain>
    </source>
</reference>
<proteinExistence type="predicted"/>
<dbReference type="Proteomes" id="UP000183447">
    <property type="component" value="Unassembled WGS sequence"/>
</dbReference>
<evidence type="ECO:0000313" key="2">
    <source>
        <dbReference type="EMBL" id="SFZ84570.1"/>
    </source>
</evidence>
<evidence type="ECO:0000256" key="1">
    <source>
        <dbReference type="SAM" id="MobiDB-lite"/>
    </source>
</evidence>
<dbReference type="AlphaFoldDB" id="A0A1K2HY67"/>
<organism evidence="2 3">
    <name type="scientific">Devosia enhydra</name>
    <dbReference type="NCBI Taxonomy" id="665118"/>
    <lineage>
        <taxon>Bacteria</taxon>
        <taxon>Pseudomonadati</taxon>
        <taxon>Pseudomonadota</taxon>
        <taxon>Alphaproteobacteria</taxon>
        <taxon>Hyphomicrobiales</taxon>
        <taxon>Devosiaceae</taxon>
        <taxon>Devosia</taxon>
    </lineage>
</organism>
<accession>A0A1K2HY67</accession>
<gene>
    <name evidence="2" type="ORF">SAMN02983003_2089</name>
</gene>
<name>A0A1K2HY67_9HYPH</name>